<evidence type="ECO:0000256" key="4">
    <source>
        <dbReference type="ARBA" id="ARBA00022827"/>
    </source>
</evidence>
<keyword evidence="3" id="KW-0285">Flavoprotein</keyword>
<feature type="binding site" evidence="6">
    <location>
        <position position="240"/>
    </location>
    <ligand>
        <name>D-dopa</name>
        <dbReference type="ChEBI" id="CHEBI:149689"/>
    </ligand>
</feature>
<keyword evidence="4 6" id="KW-0274">FAD</keyword>
<dbReference type="InterPro" id="IPR023209">
    <property type="entry name" value="DAO"/>
</dbReference>
<feature type="domain" description="FAD dependent oxidoreductase" evidence="7">
    <location>
        <begin position="8"/>
        <end position="355"/>
    </location>
</feature>
<dbReference type="STRING" id="670580.A0A1X6N5F7"/>
<dbReference type="Gene3D" id="3.40.50.720">
    <property type="entry name" value="NAD(P)-binding Rossmann-like Domain"/>
    <property type="match status" value="1"/>
</dbReference>
<dbReference type="Pfam" id="PF01266">
    <property type="entry name" value="DAO"/>
    <property type="match status" value="1"/>
</dbReference>
<feature type="binding site" evidence="6">
    <location>
        <position position="311"/>
    </location>
    <ligand>
        <name>D-dopa</name>
        <dbReference type="ChEBI" id="CHEBI:149689"/>
    </ligand>
</feature>
<dbReference type="GO" id="GO:0071949">
    <property type="term" value="F:FAD binding"/>
    <property type="evidence" value="ECO:0007669"/>
    <property type="project" value="InterPro"/>
</dbReference>
<evidence type="ECO:0000259" key="7">
    <source>
        <dbReference type="Pfam" id="PF01266"/>
    </source>
</evidence>
<dbReference type="Proteomes" id="UP000194127">
    <property type="component" value="Unassembled WGS sequence"/>
</dbReference>
<proteinExistence type="inferred from homology"/>
<evidence type="ECO:0000256" key="3">
    <source>
        <dbReference type="ARBA" id="ARBA00022630"/>
    </source>
</evidence>
<name>A0A1X6N5F7_9APHY</name>
<evidence type="ECO:0000256" key="6">
    <source>
        <dbReference type="PIRSR" id="PIRSR000189-1"/>
    </source>
</evidence>
<dbReference type="PANTHER" id="PTHR11530">
    <property type="entry name" value="D-AMINO ACID OXIDASE"/>
    <property type="match status" value="1"/>
</dbReference>
<accession>A0A1X6N5F7</accession>
<comment type="cofactor">
    <cofactor evidence="1 6">
        <name>FAD</name>
        <dbReference type="ChEBI" id="CHEBI:57692"/>
    </cofactor>
</comment>
<gene>
    <name evidence="8" type="ORF">POSPLADRAFT_1045925</name>
</gene>
<evidence type="ECO:0000313" key="9">
    <source>
        <dbReference type="Proteomes" id="UP000194127"/>
    </source>
</evidence>
<dbReference type="SUPFAM" id="SSF54373">
    <property type="entry name" value="FAD-linked reductases, C-terminal domain"/>
    <property type="match status" value="1"/>
</dbReference>
<evidence type="ECO:0000256" key="2">
    <source>
        <dbReference type="ARBA" id="ARBA00006730"/>
    </source>
</evidence>
<dbReference type="GO" id="GO:0005737">
    <property type="term" value="C:cytoplasm"/>
    <property type="evidence" value="ECO:0007669"/>
    <property type="project" value="TreeGrafter"/>
</dbReference>
<dbReference type="Gene3D" id="3.30.9.10">
    <property type="entry name" value="D-Amino Acid Oxidase, subunit A, domain 2"/>
    <property type="match status" value="1"/>
</dbReference>
<dbReference type="PANTHER" id="PTHR11530:SF11">
    <property type="entry name" value="D-ASPARTATE OXIDASE"/>
    <property type="match status" value="1"/>
</dbReference>
<dbReference type="SUPFAM" id="SSF51971">
    <property type="entry name" value="Nucleotide-binding domain"/>
    <property type="match status" value="1"/>
</dbReference>
<dbReference type="GeneID" id="36323849"/>
<evidence type="ECO:0000313" key="8">
    <source>
        <dbReference type="EMBL" id="OSX63702.1"/>
    </source>
</evidence>
<keyword evidence="5" id="KW-0560">Oxidoreductase</keyword>
<dbReference type="AlphaFoldDB" id="A0A1X6N5F7"/>
<feature type="binding site" evidence="6">
    <location>
        <position position="163"/>
    </location>
    <ligand>
        <name>FAD</name>
        <dbReference type="ChEBI" id="CHEBI:57692"/>
    </ligand>
</feature>
<dbReference type="GO" id="GO:0019478">
    <property type="term" value="P:D-amino acid catabolic process"/>
    <property type="evidence" value="ECO:0007669"/>
    <property type="project" value="TreeGrafter"/>
</dbReference>
<evidence type="ECO:0000256" key="5">
    <source>
        <dbReference type="ARBA" id="ARBA00023002"/>
    </source>
</evidence>
<dbReference type="OrthoDB" id="2015447at2759"/>
<reference evidence="8 9" key="1">
    <citation type="submission" date="2017-04" db="EMBL/GenBank/DDBJ databases">
        <title>Genome Sequence of the Model Brown-Rot Fungus Postia placenta SB12.</title>
        <authorList>
            <consortium name="DOE Joint Genome Institute"/>
            <person name="Gaskell J."/>
            <person name="Kersten P."/>
            <person name="Larrondo L.F."/>
            <person name="Canessa P."/>
            <person name="Martinez D."/>
            <person name="Hibbett D."/>
            <person name="Schmoll M."/>
            <person name="Kubicek C.P."/>
            <person name="Martinez A.T."/>
            <person name="Yadav J."/>
            <person name="Master E."/>
            <person name="Magnuson J.K."/>
            <person name="James T."/>
            <person name="Yaver D."/>
            <person name="Berka R."/>
            <person name="Labutti K."/>
            <person name="Lipzen A."/>
            <person name="Aerts A."/>
            <person name="Barry K."/>
            <person name="Henrissat B."/>
            <person name="Blanchette R."/>
            <person name="Grigoriev I."/>
            <person name="Cullen D."/>
        </authorList>
    </citation>
    <scope>NUCLEOTIDE SEQUENCE [LARGE SCALE GENOMIC DNA]</scope>
    <source>
        <strain evidence="8 9">MAD-698-R-SB12</strain>
    </source>
</reference>
<dbReference type="InterPro" id="IPR006076">
    <property type="entry name" value="FAD-dep_OxRdtase"/>
</dbReference>
<dbReference type="PIRSF" id="PIRSF000189">
    <property type="entry name" value="D-aa_oxidase"/>
    <property type="match status" value="1"/>
</dbReference>
<sequence length="370" mass="39429">MSTTNKNVVIIGAGVAGLTTGIAILEKGGYDVTIVAETFPGDPRTIKYCSNWAGGHHVSHASGDPRMQKIDEDTFKVMWELSAPGGDAEGCFKRIHETEYFYDGRDARLNWMPDFTVLPEAALVPGAQTGVSFTTVTFDAPRYVGYLLARFVARGGTPVHGSVQHVAALAEGGPGLFARGRASAAPVDALVVCAGLGARTLGGVEDAAMYPVRGQTVLLRAPWVAGGRTASHAADGVWTYVIPRRCGEVVCGGTKLEDDWYPAPRPETTEDILRRCLALHPEIAPPEVRAAREPTVDDVRPLIIDQGVGLRPARKGGLRLDVEWIDGKKGKIPMVFNYGHSGSGFQSSWGSATVALDLLEQALSSNGHAQ</sequence>
<dbReference type="GO" id="GO:0003884">
    <property type="term" value="F:D-amino-acid oxidase activity"/>
    <property type="evidence" value="ECO:0007669"/>
    <property type="project" value="InterPro"/>
</dbReference>
<dbReference type="RefSeq" id="XP_024340496.1">
    <property type="nucleotide sequence ID" value="XM_024478899.1"/>
</dbReference>
<dbReference type="EMBL" id="KZ110595">
    <property type="protein sequence ID" value="OSX63702.1"/>
    <property type="molecule type" value="Genomic_DNA"/>
</dbReference>
<comment type="similarity">
    <text evidence="2">Belongs to the DAMOX/DASOX family.</text>
</comment>
<evidence type="ECO:0000256" key="1">
    <source>
        <dbReference type="ARBA" id="ARBA00001974"/>
    </source>
</evidence>
<protein>
    <recommendedName>
        <fullName evidence="7">FAD dependent oxidoreductase domain-containing protein</fullName>
    </recommendedName>
</protein>
<organism evidence="8 9">
    <name type="scientific">Postia placenta MAD-698-R-SB12</name>
    <dbReference type="NCBI Taxonomy" id="670580"/>
    <lineage>
        <taxon>Eukaryota</taxon>
        <taxon>Fungi</taxon>
        <taxon>Dikarya</taxon>
        <taxon>Basidiomycota</taxon>
        <taxon>Agaricomycotina</taxon>
        <taxon>Agaricomycetes</taxon>
        <taxon>Polyporales</taxon>
        <taxon>Adustoporiaceae</taxon>
        <taxon>Rhodonia</taxon>
    </lineage>
</organism>
<keyword evidence="9" id="KW-1185">Reference proteome</keyword>
<feature type="binding site" evidence="6">
    <location>
        <position position="342"/>
    </location>
    <ligand>
        <name>D-dopa</name>
        <dbReference type="ChEBI" id="CHEBI:149689"/>
    </ligand>
</feature>